<dbReference type="InterPro" id="IPR036322">
    <property type="entry name" value="WD40_repeat_dom_sf"/>
</dbReference>
<keyword evidence="2" id="KW-1185">Reference proteome</keyword>
<dbReference type="STRING" id="126957.T1J6Q4"/>
<dbReference type="GO" id="GO:0005829">
    <property type="term" value="C:cytosol"/>
    <property type="evidence" value="ECO:0007669"/>
    <property type="project" value="TreeGrafter"/>
</dbReference>
<evidence type="ECO:0008006" key="3">
    <source>
        <dbReference type="Google" id="ProtNLM"/>
    </source>
</evidence>
<dbReference type="EMBL" id="JH431883">
    <property type="status" value="NOT_ANNOTATED_CDS"/>
    <property type="molecule type" value="Genomic_DNA"/>
</dbReference>
<sequence length="270" mass="30688">MYFPIGWPKYLTIPQDKQTKIKHIACHRDKIIFAVITEDSVAIWFSKPCVQILSYRRSFESIELFGVNCSAEWKPDCSALATVTSKDNIIFYMLDIDLSRSKFLYEQRDSKVASLKRETAELFIRESIRPLSLTEALNVSINGGISRLTSVRDELVVTTRDGCLESLNWDGTLNYNYSFLLSTIPFSTDQQHSRASAIDEIGVYVTDIEFCPILSGFSIVLSDGRAAFLSLEPDQFQGIWAQEVHDATCTAINHKYKLIAFGRKSKKKKK</sequence>
<dbReference type="PhylomeDB" id="T1J6Q4"/>
<dbReference type="GO" id="GO:0034066">
    <property type="term" value="C:Ric1-Rgp1 guanyl-nucleotide exchange factor complex"/>
    <property type="evidence" value="ECO:0007669"/>
    <property type="project" value="InterPro"/>
</dbReference>
<name>T1J6Q4_STRMM</name>
<proteinExistence type="predicted"/>
<dbReference type="eggNOG" id="KOG2006">
    <property type="taxonomic scope" value="Eukaryota"/>
</dbReference>
<dbReference type="PANTHER" id="PTHR22746">
    <property type="entry name" value="RAB6A-GEF COMPLEX PARTNER PROTEIN 1"/>
    <property type="match status" value="1"/>
</dbReference>
<evidence type="ECO:0000313" key="2">
    <source>
        <dbReference type="Proteomes" id="UP000014500"/>
    </source>
</evidence>
<dbReference type="AlphaFoldDB" id="T1J6Q4"/>
<dbReference type="InterPro" id="IPR040096">
    <property type="entry name" value="Ric1"/>
</dbReference>
<organism evidence="1 2">
    <name type="scientific">Strigamia maritima</name>
    <name type="common">European centipede</name>
    <name type="synonym">Geophilus maritimus</name>
    <dbReference type="NCBI Taxonomy" id="126957"/>
    <lineage>
        <taxon>Eukaryota</taxon>
        <taxon>Metazoa</taxon>
        <taxon>Ecdysozoa</taxon>
        <taxon>Arthropoda</taxon>
        <taxon>Myriapoda</taxon>
        <taxon>Chilopoda</taxon>
        <taxon>Pleurostigmophora</taxon>
        <taxon>Geophilomorpha</taxon>
        <taxon>Linotaeniidae</taxon>
        <taxon>Strigamia</taxon>
    </lineage>
</organism>
<dbReference type="GO" id="GO:0042147">
    <property type="term" value="P:retrograde transport, endosome to Golgi"/>
    <property type="evidence" value="ECO:0007669"/>
    <property type="project" value="TreeGrafter"/>
</dbReference>
<dbReference type="Proteomes" id="UP000014500">
    <property type="component" value="Unassembled WGS sequence"/>
</dbReference>
<dbReference type="SUPFAM" id="SSF50978">
    <property type="entry name" value="WD40 repeat-like"/>
    <property type="match status" value="1"/>
</dbReference>
<dbReference type="PANTHER" id="PTHR22746:SF10">
    <property type="entry name" value="GUANINE NUCLEOTIDE EXCHANGE FACTOR SUBUNIT RIC1"/>
    <property type="match status" value="1"/>
</dbReference>
<evidence type="ECO:0000313" key="1">
    <source>
        <dbReference type="EnsemblMetazoa" id="SMAR009326-PA"/>
    </source>
</evidence>
<dbReference type="EnsemblMetazoa" id="SMAR009326-RA">
    <property type="protein sequence ID" value="SMAR009326-PA"/>
    <property type="gene ID" value="SMAR009326"/>
</dbReference>
<reference evidence="1" key="2">
    <citation type="submission" date="2015-02" db="UniProtKB">
        <authorList>
            <consortium name="EnsemblMetazoa"/>
        </authorList>
    </citation>
    <scope>IDENTIFICATION</scope>
</reference>
<dbReference type="GO" id="GO:0006886">
    <property type="term" value="P:intracellular protein transport"/>
    <property type="evidence" value="ECO:0007669"/>
    <property type="project" value="InterPro"/>
</dbReference>
<dbReference type="HOGENOM" id="CLU_090126_0_0_1"/>
<reference evidence="2" key="1">
    <citation type="submission" date="2011-05" db="EMBL/GenBank/DDBJ databases">
        <authorList>
            <person name="Richards S.R."/>
            <person name="Qu J."/>
            <person name="Jiang H."/>
            <person name="Jhangiani S.N."/>
            <person name="Agravi P."/>
            <person name="Goodspeed R."/>
            <person name="Gross S."/>
            <person name="Mandapat C."/>
            <person name="Jackson L."/>
            <person name="Mathew T."/>
            <person name="Pu L."/>
            <person name="Thornton R."/>
            <person name="Saada N."/>
            <person name="Wilczek-Boney K.B."/>
            <person name="Lee S."/>
            <person name="Kovar C."/>
            <person name="Wu Y."/>
            <person name="Scherer S.E."/>
            <person name="Worley K.C."/>
            <person name="Muzny D.M."/>
            <person name="Gibbs R."/>
        </authorList>
    </citation>
    <scope>NUCLEOTIDE SEQUENCE</scope>
    <source>
        <strain evidence="2">Brora</strain>
    </source>
</reference>
<protein>
    <recommendedName>
        <fullName evidence="3">CNH domain-containing protein</fullName>
    </recommendedName>
</protein>
<accession>T1J6Q4</accession>
<dbReference type="OMA" id="YIRPCVE"/>
<dbReference type="GO" id="GO:0000139">
    <property type="term" value="C:Golgi membrane"/>
    <property type="evidence" value="ECO:0007669"/>
    <property type="project" value="TreeGrafter"/>
</dbReference>